<keyword evidence="1" id="KW-0963">Cytoplasm</keyword>
<keyword evidence="4" id="KW-1185">Reference proteome</keyword>
<dbReference type="PANTHER" id="PTHR43650:SF1">
    <property type="entry name" value="PYROPHOSPHATE--FRUCTOSE 6-PHOSPHATE 1-PHOSPHOTRANSFERASE SUBUNIT BETA 2"/>
    <property type="match status" value="1"/>
</dbReference>
<dbReference type="GO" id="GO:0009749">
    <property type="term" value="P:response to glucose"/>
    <property type="evidence" value="ECO:0007669"/>
    <property type="project" value="TreeGrafter"/>
</dbReference>
<dbReference type="Gene3D" id="3.40.50.460">
    <property type="entry name" value="Phosphofructokinase domain"/>
    <property type="match status" value="1"/>
</dbReference>
<evidence type="ECO:0000313" key="4">
    <source>
        <dbReference type="Proteomes" id="UP000030744"/>
    </source>
</evidence>
<sequence>MQTLTQRDVYQFVRLMGRSASLLTLECSLRCHPNMTFVGEEVQAKKQSLKQLVAMTADLVETRAKLGKLYGVILLPEGLIEFIPEVGVLIQEINNIVAAGEFDRSKLTPASREVLDMLPTHTQQQLLLDRDPHGNVQVALIHTEQLLLEMTTEELKRRGFKHPFNGRCTYLGYEGRSGFPSDFDSIYCYALGNVAGALIQNNLVF</sequence>
<dbReference type="EMBL" id="HG683867">
    <property type="protein sequence ID" value="CDJ32119.1"/>
    <property type="molecule type" value="Genomic_DNA"/>
</dbReference>
<reference evidence="3" key="2">
    <citation type="submission" date="2013-10" db="EMBL/GenBank/DDBJ databases">
        <authorList>
            <person name="Aslett M."/>
        </authorList>
    </citation>
    <scope>NUCLEOTIDE SEQUENCE [LARGE SCALE GENOMIC DNA]</scope>
    <source>
        <strain evidence="3">Houghton</strain>
    </source>
</reference>
<dbReference type="GeneID" id="25381757"/>
<evidence type="ECO:0000313" key="3">
    <source>
        <dbReference type="EMBL" id="CDJ32119.1"/>
    </source>
</evidence>
<proteinExistence type="predicted"/>
<evidence type="ECO:0000256" key="2">
    <source>
        <dbReference type="ARBA" id="ARBA00023152"/>
    </source>
</evidence>
<evidence type="ECO:0000256" key="1">
    <source>
        <dbReference type="ARBA" id="ARBA00022490"/>
    </source>
</evidence>
<dbReference type="GO" id="GO:0005829">
    <property type="term" value="C:cytosol"/>
    <property type="evidence" value="ECO:0007669"/>
    <property type="project" value="TreeGrafter"/>
</dbReference>
<organism evidence="3 4">
    <name type="scientific">Eimeria mitis</name>
    <dbReference type="NCBI Taxonomy" id="44415"/>
    <lineage>
        <taxon>Eukaryota</taxon>
        <taxon>Sar</taxon>
        <taxon>Alveolata</taxon>
        <taxon>Apicomplexa</taxon>
        <taxon>Conoidasida</taxon>
        <taxon>Coccidia</taxon>
        <taxon>Eucoccidiorida</taxon>
        <taxon>Eimeriorina</taxon>
        <taxon>Eimeriidae</taxon>
        <taxon>Eimeria</taxon>
    </lineage>
</organism>
<keyword evidence="2" id="KW-0324">Glycolysis</keyword>
<dbReference type="GO" id="GO:0003872">
    <property type="term" value="F:6-phosphofructokinase activity"/>
    <property type="evidence" value="ECO:0007669"/>
    <property type="project" value="InterPro"/>
</dbReference>
<dbReference type="PANTHER" id="PTHR43650">
    <property type="entry name" value="PYROPHOSPHATE--FRUCTOSE 6-PHOSPHATE 1-PHOSPHOTRANSFERASE"/>
    <property type="match status" value="1"/>
</dbReference>
<dbReference type="SUPFAM" id="SSF53784">
    <property type="entry name" value="Phosphofructokinase"/>
    <property type="match status" value="1"/>
</dbReference>
<dbReference type="RefSeq" id="XP_013354684.1">
    <property type="nucleotide sequence ID" value="XM_013499230.1"/>
</dbReference>
<dbReference type="InterPro" id="IPR035966">
    <property type="entry name" value="PKF_sf"/>
</dbReference>
<reference evidence="3" key="1">
    <citation type="submission" date="2013-10" db="EMBL/GenBank/DDBJ databases">
        <title>Genomic analysis of the causative agents of coccidiosis in chickens.</title>
        <authorList>
            <person name="Reid A.J."/>
            <person name="Blake D."/>
            <person name="Billington K."/>
            <person name="Browne H."/>
            <person name="Dunn M."/>
            <person name="Hung S."/>
            <person name="Kawahara F."/>
            <person name="Miranda-Saavedra D."/>
            <person name="Mourier T."/>
            <person name="Nagra H."/>
            <person name="Otto T.D."/>
            <person name="Rawlings N."/>
            <person name="Sanchez A."/>
            <person name="Sanders M."/>
            <person name="Subramaniam C."/>
            <person name="Tay Y."/>
            <person name="Dear P."/>
            <person name="Doerig C."/>
            <person name="Gruber A."/>
            <person name="Parkinson J."/>
            <person name="Shirley M."/>
            <person name="Wan K.L."/>
            <person name="Berriman M."/>
            <person name="Tomley F."/>
            <person name="Pain A."/>
        </authorList>
    </citation>
    <scope>NUCLEOTIDE SEQUENCE [LARGE SCALE GENOMIC DNA]</scope>
    <source>
        <strain evidence="3">Houghton</strain>
    </source>
</reference>
<gene>
    <name evidence="3" type="ORF">EMH_0072560</name>
</gene>
<dbReference type="AlphaFoldDB" id="U6K361"/>
<name>U6K361_9EIME</name>
<accession>U6K361</accession>
<dbReference type="Proteomes" id="UP000030744">
    <property type="component" value="Unassembled WGS sequence"/>
</dbReference>
<dbReference type="OrthoDB" id="537915at2759"/>
<dbReference type="VEuPathDB" id="ToxoDB:EMH_0072560"/>
<protein>
    <submittedName>
        <fullName evidence="3">Uncharacterized protein</fullName>
    </submittedName>
</protein>